<evidence type="ECO:0000313" key="5">
    <source>
        <dbReference type="Proteomes" id="UP000187321"/>
    </source>
</evidence>
<feature type="region of interest" description="Disordered" evidence="1">
    <location>
        <begin position="96"/>
        <end position="124"/>
    </location>
</feature>
<protein>
    <submittedName>
        <fullName evidence="3">Uncharacterized protein</fullName>
    </submittedName>
</protein>
<dbReference type="EMBL" id="CP019329">
    <property type="protein sequence ID" value="APX98645.1"/>
    <property type="molecule type" value="Genomic_DNA"/>
</dbReference>
<feature type="compositionally biased region" description="Basic and acidic residues" evidence="1">
    <location>
        <begin position="107"/>
        <end position="124"/>
    </location>
</feature>
<dbReference type="AlphaFoldDB" id="A0A1N7G224"/>
<keyword evidence="4" id="KW-1185">Reference proteome</keyword>
<dbReference type="KEGG" id="hda:BB347_18310"/>
<reference evidence="3 4" key="2">
    <citation type="submission" date="2017-01" db="EMBL/GenBank/DDBJ databases">
        <authorList>
            <person name="Mah S.A."/>
            <person name="Swanson W.J."/>
            <person name="Moy G.W."/>
            <person name="Vacquier V.D."/>
        </authorList>
    </citation>
    <scope>NUCLEOTIDE SEQUENCE [LARGE SCALE GENOMIC DNA]</scope>
    <source>
        <strain evidence="3 4">CGMCC 1.8909</strain>
    </source>
</reference>
<keyword evidence="2" id="KW-0614">Plasmid</keyword>
<dbReference type="RefSeq" id="WP_076584119.1">
    <property type="nucleotide sequence ID" value="NZ_CP019329.1"/>
</dbReference>
<evidence type="ECO:0000313" key="4">
    <source>
        <dbReference type="Proteomes" id="UP000185687"/>
    </source>
</evidence>
<accession>A0A1N7G224</accession>
<name>A0A1N7G224_9EURY</name>
<proteinExistence type="predicted"/>
<sequence>MSDATTGSSTPREFKIQNAQLVGREYRVTLAYLVEYDITVTAGLEDHQAVEEADLRRFAGDIDPTERDLIHNDVEVLRDIFEDDVDAHEVAEWIDAPSAPSDDTYWDDTRHFDGSADTEAGHDA</sequence>
<evidence type="ECO:0000313" key="3">
    <source>
        <dbReference type="EMBL" id="SIS06601.1"/>
    </source>
</evidence>
<dbReference type="EMBL" id="FTNP01000008">
    <property type="protein sequence ID" value="SIS06601.1"/>
    <property type="molecule type" value="Genomic_DNA"/>
</dbReference>
<reference evidence="2 5" key="1">
    <citation type="submission" date="2017-01" db="EMBL/GenBank/DDBJ databases">
        <title>Complete genome sequence of Haloterrigena daqingensis type strain (JX313T).</title>
        <authorList>
            <person name="Shuang W."/>
        </authorList>
    </citation>
    <scope>NUCLEOTIDE SEQUENCE [LARGE SCALE GENOMIC DNA]</scope>
    <source>
        <strain evidence="5">JX313</strain>
        <strain evidence="2">JX313T</strain>
        <plasmid evidence="5">Plasmid unnamed2</plasmid>
        <plasmid evidence="2">unnamed2</plasmid>
    </source>
</reference>
<dbReference type="GeneID" id="30957939"/>
<geneLocation type="plasmid" evidence="2">
    <name>unnamed2</name>
</geneLocation>
<dbReference type="Proteomes" id="UP000187321">
    <property type="component" value="Plasmid unnamed2"/>
</dbReference>
<organism evidence="3 4">
    <name type="scientific">Natronorubrum daqingense</name>
    <dbReference type="NCBI Taxonomy" id="588898"/>
    <lineage>
        <taxon>Archaea</taxon>
        <taxon>Methanobacteriati</taxon>
        <taxon>Methanobacteriota</taxon>
        <taxon>Stenosarchaea group</taxon>
        <taxon>Halobacteria</taxon>
        <taxon>Halobacteriales</taxon>
        <taxon>Natrialbaceae</taxon>
        <taxon>Natronorubrum</taxon>
    </lineage>
</organism>
<dbReference type="Proteomes" id="UP000185687">
    <property type="component" value="Unassembled WGS sequence"/>
</dbReference>
<gene>
    <name evidence="2" type="ORF">BB347_18310</name>
    <name evidence="3" type="ORF">SAMN05421809_3679</name>
</gene>
<dbReference type="OrthoDB" id="275438at2157"/>
<evidence type="ECO:0000313" key="2">
    <source>
        <dbReference type="EMBL" id="APX98645.1"/>
    </source>
</evidence>
<evidence type="ECO:0000256" key="1">
    <source>
        <dbReference type="SAM" id="MobiDB-lite"/>
    </source>
</evidence>